<evidence type="ECO:0000313" key="2">
    <source>
        <dbReference type="EMBL" id="WCI00619.1"/>
    </source>
</evidence>
<dbReference type="RefSeq" id="WP_156311252.1">
    <property type="nucleotide sequence ID" value="NZ_CP116669.1"/>
</dbReference>
<dbReference type="Proteomes" id="UP001214301">
    <property type="component" value="Chromosome"/>
</dbReference>
<gene>
    <name evidence="2" type="ORF">PMC74_01575</name>
</gene>
<keyword evidence="3" id="KW-1185">Reference proteome</keyword>
<evidence type="ECO:0000256" key="1">
    <source>
        <dbReference type="SAM" id="MobiDB-lite"/>
    </source>
</evidence>
<protein>
    <submittedName>
        <fullName evidence="2">RHS repeat-associated core domain-containing protein</fullName>
    </submittedName>
</protein>
<evidence type="ECO:0000313" key="3">
    <source>
        <dbReference type="Proteomes" id="UP001214301"/>
    </source>
</evidence>
<reference evidence="2 3" key="1">
    <citation type="journal article" date="2020" name="Front. Microbiol.">
        <title>Toward Biorecycling: Isolation of a Soil Bacterium That Grows on a Polyurethane Oligomer and Monomer.</title>
        <authorList>
            <person name="Espinosa M.J.C."/>
            <person name="Blanco A.C."/>
            <person name="Schmidgall T."/>
            <person name="Atanasoff-Kardjalieff A.K."/>
            <person name="Kappelmeyer U."/>
            <person name="Tischler D."/>
            <person name="Pieper D.H."/>
            <person name="Heipieper H.J."/>
            <person name="Eberlein C."/>
        </authorList>
    </citation>
    <scope>NUCLEOTIDE SEQUENCE [LARGE SCALE GENOMIC DNA]</scope>
    <source>
        <strain evidence="2 3">TDA1</strain>
    </source>
</reference>
<name>A0ABY7RA19_9PSED</name>
<dbReference type="NCBIfam" id="TIGR03696">
    <property type="entry name" value="Rhs_assc_core"/>
    <property type="match status" value="1"/>
</dbReference>
<dbReference type="InterPro" id="IPR022385">
    <property type="entry name" value="Rhs_assc_core"/>
</dbReference>
<proteinExistence type="predicted"/>
<dbReference type="EMBL" id="CP116669">
    <property type="protein sequence ID" value="WCI00619.1"/>
    <property type="molecule type" value="Genomic_DNA"/>
</dbReference>
<dbReference type="SUPFAM" id="SSF56399">
    <property type="entry name" value="ADP-ribosylation"/>
    <property type="match status" value="1"/>
</dbReference>
<feature type="region of interest" description="Disordered" evidence="1">
    <location>
        <begin position="237"/>
        <end position="265"/>
    </location>
</feature>
<accession>A0ABY7RA19</accession>
<sequence length="265" mass="28794">MAGTTLLAIDRQRSVLRGQATPHRCYTPYAGFQPDAGPWLAFSDAHLDQASGCYLLGNGHRAYSPQLMRFRSPDRLSPFAAGGFNAYAYCLGDPINYRDPTGQEASEYLFPILSILTNLTGFFTSGLKLRSMWRTRQAHRGMALQAAAVNDTVGLLPVSSRSDWALSVVSGASAVAGIAVGISRLVEPGKDWQTWALSTLTVISLGTSVKEVWDLAQAKPWLQGTPVMIGMNRWTSDAASPSAESRNSIRQGAIRNTQDATRNRQ</sequence>
<organism evidence="2 3">
    <name type="scientific">Pseudomonas capeferrum</name>
    <dbReference type="NCBI Taxonomy" id="1495066"/>
    <lineage>
        <taxon>Bacteria</taxon>
        <taxon>Pseudomonadati</taxon>
        <taxon>Pseudomonadota</taxon>
        <taxon>Gammaproteobacteria</taxon>
        <taxon>Pseudomonadales</taxon>
        <taxon>Pseudomonadaceae</taxon>
        <taxon>Pseudomonas</taxon>
    </lineage>
</organism>
<dbReference type="Gene3D" id="2.180.10.10">
    <property type="entry name" value="RHS repeat-associated core"/>
    <property type="match status" value="1"/>
</dbReference>